<organism evidence="2 3">
    <name type="scientific">Mytilus coruscus</name>
    <name type="common">Sea mussel</name>
    <dbReference type="NCBI Taxonomy" id="42192"/>
    <lineage>
        <taxon>Eukaryota</taxon>
        <taxon>Metazoa</taxon>
        <taxon>Spiralia</taxon>
        <taxon>Lophotrochozoa</taxon>
        <taxon>Mollusca</taxon>
        <taxon>Bivalvia</taxon>
        <taxon>Autobranchia</taxon>
        <taxon>Pteriomorphia</taxon>
        <taxon>Mytilida</taxon>
        <taxon>Mytiloidea</taxon>
        <taxon>Mytilidae</taxon>
        <taxon>Mytilinae</taxon>
        <taxon>Mytilus</taxon>
    </lineage>
</organism>
<keyword evidence="3" id="KW-1185">Reference proteome</keyword>
<evidence type="ECO:0000259" key="1">
    <source>
        <dbReference type="Pfam" id="PF20700"/>
    </source>
</evidence>
<feature type="domain" description="Mutator-like transposase" evidence="1">
    <location>
        <begin position="112"/>
        <end position="211"/>
    </location>
</feature>
<sequence length="214" mass="23171">MVNTKNSTKGKCILKQGCISWNKSMDTGHAGTTSTDETLCTDTDYTAKNNSALKVFGVSCVSFNALSLLSSSDSFDSSAASAASDFSDSSNLHPNSEPIRFSRPEKKLCEKKLKSPNPTIQVTKRNGICVSITVSCRNCTSKSSQIEMFQRITNNNAPGPNPGELNEALEIPVMKTKCGPSDVVFLLSGLNIRPPSLSLINRKVNKTCDKIWCH</sequence>
<dbReference type="EMBL" id="CACVKT020005842">
    <property type="protein sequence ID" value="CAC5398216.1"/>
    <property type="molecule type" value="Genomic_DNA"/>
</dbReference>
<dbReference type="InterPro" id="IPR049012">
    <property type="entry name" value="Mutator_transp_dom"/>
</dbReference>
<evidence type="ECO:0000313" key="2">
    <source>
        <dbReference type="EMBL" id="CAC5398216.1"/>
    </source>
</evidence>
<dbReference type="AlphaFoldDB" id="A0A6J8CRU5"/>
<name>A0A6J8CRU5_MYTCO</name>
<evidence type="ECO:0000313" key="3">
    <source>
        <dbReference type="Proteomes" id="UP000507470"/>
    </source>
</evidence>
<reference evidence="2 3" key="1">
    <citation type="submission" date="2020-06" db="EMBL/GenBank/DDBJ databases">
        <authorList>
            <person name="Li R."/>
            <person name="Bekaert M."/>
        </authorList>
    </citation>
    <scope>NUCLEOTIDE SEQUENCE [LARGE SCALE GENOMIC DNA]</scope>
    <source>
        <strain evidence="3">wild</strain>
    </source>
</reference>
<gene>
    <name evidence="2" type="ORF">MCOR_32600</name>
</gene>
<protein>
    <recommendedName>
        <fullName evidence="1">Mutator-like transposase domain-containing protein</fullName>
    </recommendedName>
</protein>
<dbReference type="OrthoDB" id="6151284at2759"/>
<accession>A0A6J8CRU5</accession>
<dbReference type="Proteomes" id="UP000507470">
    <property type="component" value="Unassembled WGS sequence"/>
</dbReference>
<proteinExistence type="predicted"/>
<dbReference type="Pfam" id="PF20700">
    <property type="entry name" value="Mutator"/>
    <property type="match status" value="1"/>
</dbReference>